<dbReference type="Proteomes" id="UP000046395">
    <property type="component" value="Unassembled WGS sequence"/>
</dbReference>
<dbReference type="PANTHER" id="PTHR33327">
    <property type="entry name" value="ENDONUCLEASE"/>
    <property type="match status" value="1"/>
</dbReference>
<sequence length="308" mass="34637">MESESAVHRVAAKLPPFWADRAALWFAQIEVQFTVARITGGTKFAYVVSQLEGRYAAEVEDIITNSPARNAYSHLRNELIRRVSVSTKQRVRQVLTEEVLGERKPSQFLRHLRSLAGSTVTQDSLLRTLWLQRLPLQMQAILRTQSDTDVDRVAELADKILEVTPAPGTTAPVNAGDSAMSQLVQPVAHVFHPLAAVGIEDHNAVEVNGIPRHVRRDLQSEALSRGYPPTLIMFIDKSMRALQIVDSKMPPYDSLMETTTESFGRFDMVDDLEESEEKKNYLSFKFIVVNGVRLSPPIPRDPSRTHLR</sequence>
<organism evidence="2 3">
    <name type="scientific">Trichuris muris</name>
    <name type="common">Mouse whipworm</name>
    <dbReference type="NCBI Taxonomy" id="70415"/>
    <lineage>
        <taxon>Eukaryota</taxon>
        <taxon>Metazoa</taxon>
        <taxon>Ecdysozoa</taxon>
        <taxon>Nematoda</taxon>
        <taxon>Enoplea</taxon>
        <taxon>Dorylaimia</taxon>
        <taxon>Trichinellida</taxon>
        <taxon>Trichuridae</taxon>
        <taxon>Trichuris</taxon>
    </lineage>
</organism>
<feature type="domain" description="DUF7041" evidence="1">
    <location>
        <begin position="14"/>
        <end position="95"/>
    </location>
</feature>
<dbReference type="WBParaSite" id="TMUE_2000008569.1">
    <property type="protein sequence ID" value="TMUE_2000008569.1"/>
    <property type="gene ID" value="WBGene00291288"/>
</dbReference>
<dbReference type="STRING" id="70415.A0A5S6QN28"/>
<dbReference type="Pfam" id="PF23055">
    <property type="entry name" value="DUF7041"/>
    <property type="match status" value="1"/>
</dbReference>
<dbReference type="PANTHER" id="PTHR33327:SF3">
    <property type="entry name" value="RNA-DIRECTED DNA POLYMERASE"/>
    <property type="match status" value="1"/>
</dbReference>
<evidence type="ECO:0000313" key="3">
    <source>
        <dbReference type="WBParaSite" id="TMUE_2000008569.1"/>
    </source>
</evidence>
<protein>
    <submittedName>
        <fullName evidence="3">Retrotransposon gag domain-containing protein</fullName>
    </submittedName>
</protein>
<reference evidence="3" key="1">
    <citation type="submission" date="2019-12" db="UniProtKB">
        <authorList>
            <consortium name="WormBaseParasite"/>
        </authorList>
    </citation>
    <scope>IDENTIFICATION</scope>
</reference>
<keyword evidence="2" id="KW-1185">Reference proteome</keyword>
<proteinExistence type="predicted"/>
<dbReference type="AlphaFoldDB" id="A0A5S6QN28"/>
<evidence type="ECO:0000313" key="2">
    <source>
        <dbReference type="Proteomes" id="UP000046395"/>
    </source>
</evidence>
<evidence type="ECO:0000259" key="1">
    <source>
        <dbReference type="Pfam" id="PF23055"/>
    </source>
</evidence>
<name>A0A5S6QN28_TRIMR</name>
<accession>A0A5S6QN28</accession>
<dbReference type="InterPro" id="IPR055469">
    <property type="entry name" value="DUF7041"/>
</dbReference>